<protein>
    <submittedName>
        <fullName evidence="1">Uncharacterized protein</fullName>
    </submittedName>
</protein>
<dbReference type="Proteomes" id="UP001235303">
    <property type="component" value="Unassembled WGS sequence"/>
</dbReference>
<name>A0ABT7ATK7_9CYAN</name>
<dbReference type="EMBL" id="JAQOSP010000085">
    <property type="protein sequence ID" value="MDJ1170229.1"/>
    <property type="molecule type" value="Genomic_DNA"/>
</dbReference>
<accession>A0ABT7ATK7</accession>
<proteinExistence type="predicted"/>
<organism evidence="1 2">
    <name type="scientific">Roseofilum acuticapitatum BLCC-M154</name>
    <dbReference type="NCBI Taxonomy" id="3022444"/>
    <lineage>
        <taxon>Bacteria</taxon>
        <taxon>Bacillati</taxon>
        <taxon>Cyanobacteriota</taxon>
        <taxon>Cyanophyceae</taxon>
        <taxon>Desertifilales</taxon>
        <taxon>Desertifilaceae</taxon>
        <taxon>Roseofilum</taxon>
        <taxon>Roseofilum acuticapitatum</taxon>
    </lineage>
</organism>
<reference evidence="1 2" key="1">
    <citation type="submission" date="2023-01" db="EMBL/GenBank/DDBJ databases">
        <title>Novel diversity within Roseofilum (Cyanobacteria; Desertifilaceae) from marine benthic mats with descriptions of four novel species.</title>
        <authorList>
            <person name="Wang Y."/>
            <person name="Berthold D.E."/>
            <person name="Hu J."/>
            <person name="Lefler F.W."/>
            <person name="Laughinghouse H.D. IV."/>
        </authorList>
    </citation>
    <scope>NUCLEOTIDE SEQUENCE [LARGE SCALE GENOMIC DNA]</scope>
    <source>
        <strain evidence="1 2">BLCC-M154</strain>
    </source>
</reference>
<evidence type="ECO:0000313" key="1">
    <source>
        <dbReference type="EMBL" id="MDJ1170229.1"/>
    </source>
</evidence>
<comment type="caution">
    <text evidence="1">The sequence shown here is derived from an EMBL/GenBank/DDBJ whole genome shotgun (WGS) entry which is preliminary data.</text>
</comment>
<sequence length="818" mass="92952">MMSSTNRIQILTSALLAEVIPDRQSLISALAGYPEAIAIAKSFDDPRLIRQLSLARSHNIDISIDLEVQKTQISYQGNQIGELKLLFKSSLPGELQARLAIESAIDRFLEYLQKVHKIVTLQESDRHVQVFIPHSVNFQLTSLWQDFINQVAFSEYGLTKYKLSGLVQTFISMLNSVTLSGRGFSTLDVPILNQGQVNIIAAWYLAVVREVQNRQHQRQLAINQLEQALDQDNITEKEIQSKAKELKDKQAMQDKEHNKYLSYFEKSFKKTLDFHRETYQELAAIESELSETGLKANEIKKLKTKQTRLQSKLTFSRSSVEQKNSLWQQSQGNPFQFIQLDRQQNPNKFSPIATISKKFTKIATDQINSTRGDIFTQCISEMYRLLETNPEDFDPIPPPLLTEEPKLPKMRSPGDDSKAFCYSCGIDLNPKTAKWQVLRFMFESPSQRRQSSSGEGRPHICTSCAALAFASPLKVTDQSIILRIEPADNHSQSQFNLKEYLRMLANKEMHMTAGRYLLLASDKTNRGDLAAQKLGQVQYALAKVSSLFPIQVLSDFHFSLIAQGSQTIILENRHLVFISGLMNCYSQAIINAGKEINLKLGDAVRYVQQDLPYLANYTIAKIANISNSFELENVYALYGQTIQNNLKLNGESMNSDTPLSRRARLYQDVAALTGLTLAFASSLEHTAKKTMDKSDVEREVSKLIEKVDDATAFAYYATLGVETSVQARLWSNPDNYFIYEQTADLLSQLGQTDREQSESGKKWLQLYADDITKAYAYFAQKKDYSQEKDWKELTYQLQLSLYTRFPELVRKAKTQGGK</sequence>
<dbReference type="RefSeq" id="WP_283753985.1">
    <property type="nucleotide sequence ID" value="NZ_JAQOSP010000085.1"/>
</dbReference>
<keyword evidence="2" id="KW-1185">Reference proteome</keyword>
<gene>
    <name evidence="1" type="ORF">PMG71_12385</name>
</gene>
<evidence type="ECO:0000313" key="2">
    <source>
        <dbReference type="Proteomes" id="UP001235303"/>
    </source>
</evidence>